<keyword evidence="1" id="KW-0812">Transmembrane</keyword>
<keyword evidence="3" id="KW-1185">Reference proteome</keyword>
<organism evidence="2 3">
    <name type="scientific">Metabacillus litoralis</name>
    <dbReference type="NCBI Taxonomy" id="152268"/>
    <lineage>
        <taxon>Bacteria</taxon>
        <taxon>Bacillati</taxon>
        <taxon>Bacillota</taxon>
        <taxon>Bacilli</taxon>
        <taxon>Bacillales</taxon>
        <taxon>Bacillaceae</taxon>
        <taxon>Metabacillus</taxon>
    </lineage>
</organism>
<gene>
    <name evidence="2" type="ORF">A6K24_17870</name>
</gene>
<evidence type="ECO:0000313" key="2">
    <source>
        <dbReference type="EMBL" id="OAS87923.1"/>
    </source>
</evidence>
<proteinExistence type="predicted"/>
<evidence type="ECO:0000256" key="1">
    <source>
        <dbReference type="SAM" id="Phobius"/>
    </source>
</evidence>
<evidence type="ECO:0000313" key="3">
    <source>
        <dbReference type="Proteomes" id="UP000078534"/>
    </source>
</evidence>
<comment type="caution">
    <text evidence="2">The sequence shown here is derived from an EMBL/GenBank/DDBJ whole genome shotgun (WGS) entry which is preliminary data.</text>
</comment>
<feature type="transmembrane region" description="Helical" evidence="1">
    <location>
        <begin position="64"/>
        <end position="87"/>
    </location>
</feature>
<dbReference type="AlphaFoldDB" id="A0A179T5L2"/>
<accession>A0A179T5L2</accession>
<dbReference type="Proteomes" id="UP000078534">
    <property type="component" value="Unassembled WGS sequence"/>
</dbReference>
<keyword evidence="1" id="KW-0472">Membrane</keyword>
<feature type="transmembrane region" description="Helical" evidence="1">
    <location>
        <begin position="9"/>
        <end position="32"/>
    </location>
</feature>
<sequence>MNFKYKKTIFWGAIITPMVLGVYFLLGGYSALAAGPHGHGPERMGPRGGFGGGHMMNGPHHGGFSWIGLLVFLIIGIAILVFLVKWLRKKSKASSMQQLIDTSLMSSHKPMINQNVSILDQWERNITNKKEND</sequence>
<name>A0A179T5L2_9BACI</name>
<dbReference type="OrthoDB" id="2878405at2"/>
<dbReference type="RefSeq" id="WP_066329020.1">
    <property type="nucleotide sequence ID" value="NZ_LWSG01000006.1"/>
</dbReference>
<keyword evidence="1" id="KW-1133">Transmembrane helix</keyword>
<protein>
    <submittedName>
        <fullName evidence="2">Uncharacterized protein</fullName>
    </submittedName>
</protein>
<dbReference type="EMBL" id="LWSG01000006">
    <property type="protein sequence ID" value="OAS87923.1"/>
    <property type="molecule type" value="Genomic_DNA"/>
</dbReference>
<reference evidence="3" key="1">
    <citation type="submission" date="2016-04" db="EMBL/GenBank/DDBJ databases">
        <authorList>
            <person name="Lyu Z."/>
            <person name="Lyu W."/>
        </authorList>
    </citation>
    <scope>NUCLEOTIDE SEQUENCE [LARGE SCALE GENOMIC DNA]</scope>
    <source>
        <strain evidence="3">C44</strain>
    </source>
</reference>